<comment type="caution">
    <text evidence="1">The sequence shown here is derived from an EMBL/GenBank/DDBJ whole genome shotgun (WGS) entry which is preliminary data.</text>
</comment>
<dbReference type="Proteomes" id="UP001145114">
    <property type="component" value="Unassembled WGS sequence"/>
</dbReference>
<protein>
    <submittedName>
        <fullName evidence="1">Uncharacterized protein</fullName>
    </submittedName>
</protein>
<evidence type="ECO:0000313" key="2">
    <source>
        <dbReference type="Proteomes" id="UP001145114"/>
    </source>
</evidence>
<sequence>MGLMKKLRNSYFFTHLEVGKYTKRRTSQSRDFTPQDPKFYEENYVNGQYVNSESPSLEQSAANAGVSRDPTQYHRYSKSLSTGLDSLGRNAALFDFSEAASKPMPSTPTTLNAGGVPVRVRKTRKGIRRDLSNTSEAEDEKRRQTIYEEEFSHAFGYDRQSIYVGPLDDFVPVAENYLHPQP</sequence>
<evidence type="ECO:0000313" key="1">
    <source>
        <dbReference type="EMBL" id="KAJ1676510.1"/>
    </source>
</evidence>
<reference evidence="1" key="1">
    <citation type="submission" date="2022-06" db="EMBL/GenBank/DDBJ databases">
        <title>Phylogenomic reconstructions and comparative analyses of Kickxellomycotina fungi.</title>
        <authorList>
            <person name="Reynolds N.K."/>
            <person name="Stajich J.E."/>
            <person name="Barry K."/>
            <person name="Grigoriev I.V."/>
            <person name="Crous P."/>
            <person name="Smith M.E."/>
        </authorList>
    </citation>
    <scope>NUCLEOTIDE SEQUENCE</scope>
    <source>
        <strain evidence="1">RSA 2271</strain>
    </source>
</reference>
<feature type="non-terminal residue" evidence="1">
    <location>
        <position position="182"/>
    </location>
</feature>
<organism evidence="1 2">
    <name type="scientific">Spiromyces aspiralis</name>
    <dbReference type="NCBI Taxonomy" id="68401"/>
    <lineage>
        <taxon>Eukaryota</taxon>
        <taxon>Fungi</taxon>
        <taxon>Fungi incertae sedis</taxon>
        <taxon>Zoopagomycota</taxon>
        <taxon>Kickxellomycotina</taxon>
        <taxon>Kickxellomycetes</taxon>
        <taxon>Kickxellales</taxon>
        <taxon>Kickxellaceae</taxon>
        <taxon>Spiromyces</taxon>
    </lineage>
</organism>
<proteinExistence type="predicted"/>
<name>A0ACC1HM99_9FUNG</name>
<accession>A0ACC1HM99</accession>
<keyword evidence="2" id="KW-1185">Reference proteome</keyword>
<dbReference type="EMBL" id="JAMZIH010003983">
    <property type="protein sequence ID" value="KAJ1676510.1"/>
    <property type="molecule type" value="Genomic_DNA"/>
</dbReference>
<gene>
    <name evidence="1" type="ORF">EV182_008054</name>
</gene>